<keyword evidence="4" id="KW-1134">Transmembrane beta strand</keyword>
<sequence length="418" mass="46086">MLCICAGFISASADAASLEDLIRQGLASYPTILARQSAKDAAQTDLTTAKLKFLPTPSFSTQRQTIAYSGQPTNREPATNISISQPLFLDGGIIAGYNKADARLSAADYGLLETREEVSKRVINSYTQWLVAWMKIQALEDSVRLHEKLLAMIVRRYENGVASGADRDLGQSRLQQAQAELETQRSLESSALVSLSQLVGEPIGRQDLVGYVAKPLKPPRRTDGIAHALRQSVTVQRYTYEAEAAEQEAKEIRAQALPQLAFQAQRQIGNAYVPGAQGFDMYGLVVTYSPGGGFSSITGASAAFDRAKGARHQIETAKRELTDRLNADYNEYEFSQLKKESLQRAVDLSGDISASYDRQFFVGRKSWMDLMNSVRERAQTRVQLADAEGGIIGSSRRLMVYIDGTQPFDMPHEQDLKK</sequence>
<dbReference type="GO" id="GO:0015288">
    <property type="term" value="F:porin activity"/>
    <property type="evidence" value="ECO:0007669"/>
    <property type="project" value="TreeGrafter"/>
</dbReference>
<name>A0A7R6QXA1_9RHOO</name>
<accession>A0A7R6QXA1</accession>
<dbReference type="GO" id="GO:0015562">
    <property type="term" value="F:efflux transmembrane transporter activity"/>
    <property type="evidence" value="ECO:0007669"/>
    <property type="project" value="InterPro"/>
</dbReference>
<organism evidence="8 9">
    <name type="scientific">Fluviibacter phosphoraccumulans</name>
    <dbReference type="NCBI Taxonomy" id="1751046"/>
    <lineage>
        <taxon>Bacteria</taxon>
        <taxon>Pseudomonadati</taxon>
        <taxon>Pseudomonadota</taxon>
        <taxon>Betaproteobacteria</taxon>
        <taxon>Rhodocyclales</taxon>
        <taxon>Fluviibacteraceae</taxon>
        <taxon>Fluviibacter</taxon>
    </lineage>
</organism>
<comment type="subcellular location">
    <subcellularLocation>
        <location evidence="1">Cell outer membrane</location>
    </subcellularLocation>
</comment>
<dbReference type="Pfam" id="PF02321">
    <property type="entry name" value="OEP"/>
    <property type="match status" value="1"/>
</dbReference>
<dbReference type="PANTHER" id="PTHR30026:SF22">
    <property type="entry name" value="OUTER MEMBRANE EFFLUX PROTEIN"/>
    <property type="match status" value="1"/>
</dbReference>
<evidence type="ECO:0000256" key="3">
    <source>
        <dbReference type="ARBA" id="ARBA00022448"/>
    </source>
</evidence>
<dbReference type="EMBL" id="AP022345">
    <property type="protein sequence ID" value="BBU68786.1"/>
    <property type="molecule type" value="Genomic_DNA"/>
</dbReference>
<proteinExistence type="inferred from homology"/>
<evidence type="ECO:0000256" key="7">
    <source>
        <dbReference type="ARBA" id="ARBA00023237"/>
    </source>
</evidence>
<evidence type="ECO:0000256" key="1">
    <source>
        <dbReference type="ARBA" id="ARBA00004442"/>
    </source>
</evidence>
<dbReference type="InterPro" id="IPR003423">
    <property type="entry name" value="OMP_efflux"/>
</dbReference>
<reference evidence="9" key="1">
    <citation type="submission" date="2020-01" db="EMBL/GenBank/DDBJ databases">
        <title>Phosphoaccumulans saitamaens gen. nov., sp. nov., a polyphosphate accumulating bacterium isolated from surface river water.</title>
        <authorList>
            <person name="Watanabe K."/>
            <person name="Suda W."/>
        </authorList>
    </citation>
    <scope>NUCLEOTIDE SEQUENCE [LARGE SCALE GENOMIC DNA]</scope>
    <source>
        <strain evidence="9">ICHIAU1</strain>
    </source>
</reference>
<evidence type="ECO:0000313" key="8">
    <source>
        <dbReference type="EMBL" id="BBU68786.1"/>
    </source>
</evidence>
<dbReference type="SUPFAM" id="SSF56954">
    <property type="entry name" value="Outer membrane efflux proteins (OEP)"/>
    <property type="match status" value="1"/>
</dbReference>
<dbReference type="GO" id="GO:0009279">
    <property type="term" value="C:cell outer membrane"/>
    <property type="evidence" value="ECO:0007669"/>
    <property type="project" value="UniProtKB-SubCell"/>
</dbReference>
<evidence type="ECO:0000313" key="9">
    <source>
        <dbReference type="Proteomes" id="UP000463961"/>
    </source>
</evidence>
<keyword evidence="6" id="KW-0472">Membrane</keyword>
<keyword evidence="3" id="KW-0813">Transport</keyword>
<dbReference type="Proteomes" id="UP000463961">
    <property type="component" value="Chromosome"/>
</dbReference>
<evidence type="ECO:0000256" key="5">
    <source>
        <dbReference type="ARBA" id="ARBA00022692"/>
    </source>
</evidence>
<comment type="similarity">
    <text evidence="2">Belongs to the outer membrane factor (OMF) (TC 1.B.17) family.</text>
</comment>
<dbReference type="AlphaFoldDB" id="A0A7R6QXA1"/>
<evidence type="ECO:0000256" key="6">
    <source>
        <dbReference type="ARBA" id="ARBA00023136"/>
    </source>
</evidence>
<dbReference type="PANTHER" id="PTHR30026">
    <property type="entry name" value="OUTER MEMBRANE PROTEIN TOLC"/>
    <property type="match status" value="1"/>
</dbReference>
<dbReference type="GO" id="GO:1990281">
    <property type="term" value="C:efflux pump complex"/>
    <property type="evidence" value="ECO:0007669"/>
    <property type="project" value="TreeGrafter"/>
</dbReference>
<keyword evidence="5" id="KW-0812">Transmembrane</keyword>
<evidence type="ECO:0000256" key="2">
    <source>
        <dbReference type="ARBA" id="ARBA00007613"/>
    </source>
</evidence>
<gene>
    <name evidence="8" type="ORF">ICHIAU1_10690</name>
</gene>
<dbReference type="InterPro" id="IPR051906">
    <property type="entry name" value="TolC-like"/>
</dbReference>
<keyword evidence="9" id="KW-1185">Reference proteome</keyword>
<keyword evidence="7" id="KW-0998">Cell outer membrane</keyword>
<evidence type="ECO:0000256" key="4">
    <source>
        <dbReference type="ARBA" id="ARBA00022452"/>
    </source>
</evidence>
<dbReference type="Gene3D" id="1.20.1600.10">
    <property type="entry name" value="Outer membrane efflux proteins (OEP)"/>
    <property type="match status" value="1"/>
</dbReference>
<protein>
    <submittedName>
        <fullName evidence="8">RND transporter</fullName>
    </submittedName>
</protein>